<protein>
    <submittedName>
        <fullName evidence="1">Uncharacterized protein</fullName>
    </submittedName>
</protein>
<accession>A0ACB9H2W1</accession>
<proteinExistence type="predicted"/>
<name>A0ACB9H2W1_CICIN</name>
<evidence type="ECO:0000313" key="2">
    <source>
        <dbReference type="Proteomes" id="UP001055811"/>
    </source>
</evidence>
<reference evidence="1 2" key="2">
    <citation type="journal article" date="2022" name="Mol. Ecol. Resour.">
        <title>The genomes of chicory, endive, great burdock and yacon provide insights into Asteraceae paleo-polyploidization history and plant inulin production.</title>
        <authorList>
            <person name="Fan W."/>
            <person name="Wang S."/>
            <person name="Wang H."/>
            <person name="Wang A."/>
            <person name="Jiang F."/>
            <person name="Liu H."/>
            <person name="Zhao H."/>
            <person name="Xu D."/>
            <person name="Zhang Y."/>
        </authorList>
    </citation>
    <scope>NUCLEOTIDE SEQUENCE [LARGE SCALE GENOMIC DNA]</scope>
    <source>
        <strain evidence="2">cv. Punajuju</strain>
        <tissue evidence="1">Leaves</tissue>
    </source>
</reference>
<keyword evidence="2" id="KW-1185">Reference proteome</keyword>
<sequence>MEIFMLRLNASATKGAHSWLRYITREQYHQRSTIYDQDLPNKPTELSNPINSRTTESLNFAMEDEKPKGFVLF</sequence>
<comment type="caution">
    <text evidence="1">The sequence shown here is derived from an EMBL/GenBank/DDBJ whole genome shotgun (WGS) entry which is preliminary data.</text>
</comment>
<dbReference type="EMBL" id="CM042009">
    <property type="protein sequence ID" value="KAI3789611.1"/>
    <property type="molecule type" value="Genomic_DNA"/>
</dbReference>
<dbReference type="Proteomes" id="UP001055811">
    <property type="component" value="Linkage Group LG01"/>
</dbReference>
<reference evidence="2" key="1">
    <citation type="journal article" date="2022" name="Mol. Ecol. Resour.">
        <title>The genomes of chicory, endive, great burdock and yacon provide insights into Asteraceae palaeo-polyploidization history and plant inulin production.</title>
        <authorList>
            <person name="Fan W."/>
            <person name="Wang S."/>
            <person name="Wang H."/>
            <person name="Wang A."/>
            <person name="Jiang F."/>
            <person name="Liu H."/>
            <person name="Zhao H."/>
            <person name="Xu D."/>
            <person name="Zhang Y."/>
        </authorList>
    </citation>
    <scope>NUCLEOTIDE SEQUENCE [LARGE SCALE GENOMIC DNA]</scope>
    <source>
        <strain evidence="2">cv. Punajuju</strain>
    </source>
</reference>
<gene>
    <name evidence="1" type="ORF">L2E82_02411</name>
</gene>
<organism evidence="1 2">
    <name type="scientific">Cichorium intybus</name>
    <name type="common">Chicory</name>
    <dbReference type="NCBI Taxonomy" id="13427"/>
    <lineage>
        <taxon>Eukaryota</taxon>
        <taxon>Viridiplantae</taxon>
        <taxon>Streptophyta</taxon>
        <taxon>Embryophyta</taxon>
        <taxon>Tracheophyta</taxon>
        <taxon>Spermatophyta</taxon>
        <taxon>Magnoliopsida</taxon>
        <taxon>eudicotyledons</taxon>
        <taxon>Gunneridae</taxon>
        <taxon>Pentapetalae</taxon>
        <taxon>asterids</taxon>
        <taxon>campanulids</taxon>
        <taxon>Asterales</taxon>
        <taxon>Asteraceae</taxon>
        <taxon>Cichorioideae</taxon>
        <taxon>Cichorieae</taxon>
        <taxon>Cichoriinae</taxon>
        <taxon>Cichorium</taxon>
    </lineage>
</organism>
<evidence type="ECO:0000313" key="1">
    <source>
        <dbReference type="EMBL" id="KAI3789611.1"/>
    </source>
</evidence>